<comment type="similarity">
    <text evidence="1">In the N-terminal section; belongs to the glycosyltransferase 20 family.</text>
</comment>
<accession>A0AAF1BEC1</accession>
<comment type="similarity">
    <text evidence="3">Belongs to the trehalose phosphatase family.</text>
</comment>
<dbReference type="InterPro" id="IPR003337">
    <property type="entry name" value="Trehalose_PPase"/>
</dbReference>
<comment type="similarity">
    <text evidence="2">In the C-terminal section; belongs to the trehalose phosphatase family.</text>
</comment>
<dbReference type="InterPro" id="IPR001830">
    <property type="entry name" value="Glyco_trans_20"/>
</dbReference>
<dbReference type="FunFam" id="3.40.50.1000:FF:000052">
    <property type="entry name" value="Alpha,alpha-trehalose-phosphate synthase [UDP-forming] 6"/>
    <property type="match status" value="1"/>
</dbReference>
<gene>
    <name evidence="4" type="ORF">DCAR_0934447</name>
</gene>
<dbReference type="NCBIfam" id="TIGR00685">
    <property type="entry name" value="T6PP"/>
    <property type="match status" value="1"/>
</dbReference>
<reference evidence="4" key="1">
    <citation type="journal article" date="2016" name="Nat. Genet.">
        <title>A high-quality carrot genome assembly provides new insights into carotenoid accumulation and asterid genome evolution.</title>
        <authorList>
            <person name="Iorizzo M."/>
            <person name="Ellison S."/>
            <person name="Senalik D."/>
            <person name="Zeng P."/>
            <person name="Satapoomin P."/>
            <person name="Huang J."/>
            <person name="Bowman M."/>
            <person name="Iovene M."/>
            <person name="Sanseverino W."/>
            <person name="Cavagnaro P."/>
            <person name="Yildiz M."/>
            <person name="Macko-Podgorni A."/>
            <person name="Moranska E."/>
            <person name="Grzebelus E."/>
            <person name="Grzebelus D."/>
            <person name="Ashrafi H."/>
            <person name="Zheng Z."/>
            <person name="Cheng S."/>
            <person name="Spooner D."/>
            <person name="Van Deynze A."/>
            <person name="Simon P."/>
        </authorList>
    </citation>
    <scope>NUCLEOTIDE SEQUENCE</scope>
    <source>
        <tissue evidence="4">Leaf</tissue>
    </source>
</reference>
<evidence type="ECO:0000313" key="4">
    <source>
        <dbReference type="EMBL" id="WOH14918.1"/>
    </source>
</evidence>
<dbReference type="PANTHER" id="PTHR10788:SF14">
    <property type="entry name" value="ALPHA,ALPHA-TREHALOSE-PHOSPHATE SYNTHASE [UDP-FORMING] 9-RELATED"/>
    <property type="match status" value="1"/>
</dbReference>
<dbReference type="GO" id="GO:0005829">
    <property type="term" value="C:cytosol"/>
    <property type="evidence" value="ECO:0007669"/>
    <property type="project" value="TreeGrafter"/>
</dbReference>
<keyword evidence="5" id="KW-1185">Reference proteome</keyword>
<dbReference type="SUPFAM" id="SSF56784">
    <property type="entry name" value="HAD-like"/>
    <property type="match status" value="1"/>
</dbReference>
<evidence type="ECO:0000256" key="1">
    <source>
        <dbReference type="ARBA" id="ARBA00005409"/>
    </source>
</evidence>
<dbReference type="EMBL" id="CP093351">
    <property type="protein sequence ID" value="WOH14918.1"/>
    <property type="molecule type" value="Genomic_DNA"/>
</dbReference>
<comment type="function">
    <text evidence="3">Removes the phosphate from trehalose 6-phosphate to produce free trehalose.</text>
</comment>
<keyword evidence="3" id="KW-0378">Hydrolase</keyword>
<dbReference type="EC" id="3.1.3.12" evidence="3"/>
<protein>
    <recommendedName>
        <fullName evidence="3">Trehalose 6-phosphate phosphatase</fullName>
        <ecNumber evidence="3">3.1.3.12</ecNumber>
    </recommendedName>
</protein>
<dbReference type="InterPro" id="IPR036412">
    <property type="entry name" value="HAD-like_sf"/>
</dbReference>
<proteinExistence type="inferred from homology"/>
<sequence>MLGLDCESKRGQIGLDYSARTVYIKILPIGIHLEKVENVLNIPSTSVKVKEFEGKFKGNHVIVGKNLSSEAETALITLCDDPKNTVCIVSGSGRSSLTEWLAPCEGLGLAAEHGYFIRWKKTSEWQSSLVVDLEWKATVERIINSYTEVTDGSTIEVKESALVWHRQDADHDFESLQAKELSDHCKHVIANEPAVVRKGKNIVELKPQDASKGLVTEKVIATMVSNGEIPDFILCIGDMYDGTLKIVSSVVVPAVPEIFFCTVEQKPSKAKYFVDDTFEVQKLLQWLANFSSTQPSSAENPPSIP</sequence>
<name>A0AAF1BEC1_DAUCS</name>
<dbReference type="Proteomes" id="UP000077755">
    <property type="component" value="Chromosome 9"/>
</dbReference>
<evidence type="ECO:0000256" key="3">
    <source>
        <dbReference type="RuleBase" id="RU361117"/>
    </source>
</evidence>
<dbReference type="Gene3D" id="3.40.50.1000">
    <property type="entry name" value="HAD superfamily/HAD-like"/>
    <property type="match status" value="2"/>
</dbReference>
<dbReference type="Pfam" id="PF02358">
    <property type="entry name" value="Trehalose_PPase"/>
    <property type="match status" value="1"/>
</dbReference>
<organism evidence="4 5">
    <name type="scientific">Daucus carota subsp. sativus</name>
    <name type="common">Carrot</name>
    <dbReference type="NCBI Taxonomy" id="79200"/>
    <lineage>
        <taxon>Eukaryota</taxon>
        <taxon>Viridiplantae</taxon>
        <taxon>Streptophyta</taxon>
        <taxon>Embryophyta</taxon>
        <taxon>Tracheophyta</taxon>
        <taxon>Spermatophyta</taxon>
        <taxon>Magnoliopsida</taxon>
        <taxon>eudicotyledons</taxon>
        <taxon>Gunneridae</taxon>
        <taxon>Pentapetalae</taxon>
        <taxon>asterids</taxon>
        <taxon>campanulids</taxon>
        <taxon>Apiales</taxon>
        <taxon>Apiaceae</taxon>
        <taxon>Apioideae</taxon>
        <taxon>Scandiceae</taxon>
        <taxon>Daucinae</taxon>
        <taxon>Daucus</taxon>
        <taxon>Daucus sect. Daucus</taxon>
    </lineage>
</organism>
<evidence type="ECO:0000313" key="5">
    <source>
        <dbReference type="Proteomes" id="UP000077755"/>
    </source>
</evidence>
<dbReference type="GO" id="GO:0005992">
    <property type="term" value="P:trehalose biosynthetic process"/>
    <property type="evidence" value="ECO:0007669"/>
    <property type="project" value="InterPro"/>
</dbReference>
<comment type="pathway">
    <text evidence="3">Glycan biosynthesis; trehalose biosynthesis.</text>
</comment>
<dbReference type="PANTHER" id="PTHR10788">
    <property type="entry name" value="TREHALOSE-6-PHOSPHATE SYNTHASE"/>
    <property type="match status" value="1"/>
</dbReference>
<comment type="cofactor">
    <cofactor evidence="3">
        <name>a divalent metal cation</name>
        <dbReference type="ChEBI" id="CHEBI:60240"/>
    </cofactor>
</comment>
<dbReference type="GO" id="GO:0004805">
    <property type="term" value="F:trehalose-phosphatase activity"/>
    <property type="evidence" value="ECO:0007669"/>
    <property type="project" value="UniProtKB-EC"/>
</dbReference>
<dbReference type="InterPro" id="IPR023214">
    <property type="entry name" value="HAD_sf"/>
</dbReference>
<reference evidence="4" key="2">
    <citation type="submission" date="2022-03" db="EMBL/GenBank/DDBJ databases">
        <title>Draft title - Genomic analysis of global carrot germplasm unveils the trajectory of domestication and the origin of high carotenoid orange carrot.</title>
        <authorList>
            <person name="Iorizzo M."/>
            <person name="Ellison S."/>
            <person name="Senalik D."/>
            <person name="Macko-Podgorni A."/>
            <person name="Grzebelus D."/>
            <person name="Bostan H."/>
            <person name="Rolling W."/>
            <person name="Curaba J."/>
            <person name="Simon P."/>
        </authorList>
    </citation>
    <scope>NUCLEOTIDE SEQUENCE</scope>
    <source>
        <tissue evidence="4">Leaf</tissue>
    </source>
</reference>
<evidence type="ECO:0000256" key="2">
    <source>
        <dbReference type="ARBA" id="ARBA00006330"/>
    </source>
</evidence>
<comment type="catalytic activity">
    <reaction evidence="3">
        <text>alpha,alpha-trehalose 6-phosphate + H2O = alpha,alpha-trehalose + phosphate</text>
        <dbReference type="Rhea" id="RHEA:23420"/>
        <dbReference type="ChEBI" id="CHEBI:15377"/>
        <dbReference type="ChEBI" id="CHEBI:16551"/>
        <dbReference type="ChEBI" id="CHEBI:43474"/>
        <dbReference type="ChEBI" id="CHEBI:58429"/>
        <dbReference type="EC" id="3.1.3.12"/>
    </reaction>
</comment>
<dbReference type="AlphaFoldDB" id="A0AAF1BEC1"/>